<feature type="region of interest" description="Disordered" evidence="1">
    <location>
        <begin position="376"/>
        <end position="483"/>
    </location>
</feature>
<feature type="transmembrane region" description="Helical" evidence="2">
    <location>
        <begin position="724"/>
        <end position="746"/>
    </location>
</feature>
<accession>A0A8T8SVV7</accession>
<feature type="transmembrane region" description="Helical" evidence="2">
    <location>
        <begin position="696"/>
        <end position="718"/>
    </location>
</feature>
<reference evidence="3" key="2">
    <citation type="journal article" date="2019" name="IMA Fungus">
        <title>Genome sequencing and comparison of five Tilletia species to identify candidate genes for the detection of regulated species infecting wheat.</title>
        <authorList>
            <person name="Nguyen H.D.T."/>
            <person name="Sultana T."/>
            <person name="Kesanakurti P."/>
            <person name="Hambleton S."/>
        </authorList>
    </citation>
    <scope>NUCLEOTIDE SEQUENCE</scope>
    <source>
        <strain evidence="3">DAOMC 236416</strain>
    </source>
</reference>
<feature type="transmembrane region" description="Helical" evidence="2">
    <location>
        <begin position="664"/>
        <end position="684"/>
    </location>
</feature>
<feature type="compositionally biased region" description="Basic and acidic residues" evidence="1">
    <location>
        <begin position="432"/>
        <end position="445"/>
    </location>
</feature>
<feature type="transmembrane region" description="Helical" evidence="2">
    <location>
        <begin position="616"/>
        <end position="638"/>
    </location>
</feature>
<sequence>MSMPRPPPMKAGDYQLILIGLCLSAAKTGVWLWELVCAAQFDWELVARRHPIRPSMVFYFLVRFAFTWHFATTLVYLIGSENINCNAVFISLVISLHIGTLAASAIFASRALAAWNNSRIVAVLLGLLVLGQLASLLYSFPTLRAFNLYTPFIGWKCIGPEALQGLLFQVGYNAAFDVVLVLLTVIRLRKISQDVLLLQIVVRDVKILGFLSLFPTAISFITYEITKKQMIAMIGLPTSILLRAIIACRSYQRVFRIGQTAGFKERQIMSKIMNGEILDAEALRANFLPMQTLPPDTRVSTGAAPLEDGTDESSKTSSRESMKTQLQDVESQQAMVGYDDSGLEIHRESSTTDELAATRGVSAAGLREILKSTLDAHSSSNSATQYQNPKHPEAPVGTTAEVFDTRSTGSSVSLTPPQTHKANAPRTSTATEKSKESSPRSKKEGPSISRSRILDSIDSALQTHPTTPVRRVSGQSSNVNRPHVYIPHGPSGGTGISQNVGTMHSDPTLGDHAVELCFASMLVGLWFWDYANTIHFDFKLIYGRYPLRIASAAYLSMRILLTTAMTITFTIQQGLGRIDCKAAWISSVVLYVLTYMTGKGVFACRAAAAWDHRPGIVVPILLLWLVLTAGGLVQIGAFEFVSTHANPMRWMCIPVRMYLTPSRWFISAGITFDALIAGLTLMKLYQASNIPLLNLVFRDAWIFGLCSILPSLSCLIALNLANPGVVFTLCMPLSLVMDIILASYAYRSAFHAGAKMLQPESKSVIRVLNGEVLTANALRQLAFRMGTVTTDMRREHDSPCHFDAAERSYLPGKLSRVHHDSSPPFATYTGSFNRRPSEDLCGSLTCLPARPEAAAKKRGSSDTRGVRVGINVSVNVEIPDSASVAELDKAMLDRLARVESLQ</sequence>
<keyword evidence="4" id="KW-1185">Reference proteome</keyword>
<evidence type="ECO:0000256" key="2">
    <source>
        <dbReference type="SAM" id="Phobius"/>
    </source>
</evidence>
<protein>
    <submittedName>
        <fullName evidence="3">Uncharacterized protein</fullName>
    </submittedName>
</protein>
<dbReference type="AlphaFoldDB" id="A0A8T8SVV7"/>
<feature type="transmembrane region" description="Helical" evidence="2">
    <location>
        <begin position="583"/>
        <end position="604"/>
    </location>
</feature>
<evidence type="ECO:0000313" key="4">
    <source>
        <dbReference type="Proteomes" id="UP000077521"/>
    </source>
</evidence>
<feature type="compositionally biased region" description="Basic and acidic residues" evidence="1">
    <location>
        <begin position="312"/>
        <end position="322"/>
    </location>
</feature>
<feature type="transmembrane region" description="Helical" evidence="2">
    <location>
        <begin position="166"/>
        <end position="186"/>
    </location>
</feature>
<reference evidence="3" key="1">
    <citation type="submission" date="2016-04" db="EMBL/GenBank/DDBJ databases">
        <authorList>
            <person name="Nguyen H.D."/>
            <person name="Samba Siva P."/>
            <person name="Cullis J."/>
            <person name="Levesque C.A."/>
            <person name="Hambleton S."/>
        </authorList>
    </citation>
    <scope>NUCLEOTIDE SEQUENCE</scope>
    <source>
        <strain evidence="3">DAOMC 236416</strain>
    </source>
</reference>
<name>A0A8T8SVV7_9BASI</name>
<dbReference type="Proteomes" id="UP000077521">
    <property type="component" value="Unassembled WGS sequence"/>
</dbReference>
<keyword evidence="2" id="KW-0472">Membrane</keyword>
<feature type="region of interest" description="Disordered" evidence="1">
    <location>
        <begin position="293"/>
        <end position="332"/>
    </location>
</feature>
<feature type="transmembrane region" description="Helical" evidence="2">
    <location>
        <begin position="207"/>
        <end position="223"/>
    </location>
</feature>
<gene>
    <name evidence="3" type="ORF">A4X13_0g5245</name>
</gene>
<feature type="transmembrane region" description="Helical" evidence="2">
    <location>
        <begin position="14"/>
        <end position="36"/>
    </location>
</feature>
<evidence type="ECO:0000313" key="3">
    <source>
        <dbReference type="EMBL" id="KAE8249354.1"/>
    </source>
</evidence>
<feature type="transmembrane region" description="Helical" evidence="2">
    <location>
        <begin position="549"/>
        <end position="571"/>
    </location>
</feature>
<dbReference type="EMBL" id="LWDF02000393">
    <property type="protein sequence ID" value="KAE8249354.1"/>
    <property type="molecule type" value="Genomic_DNA"/>
</dbReference>
<feature type="transmembrane region" description="Helical" evidence="2">
    <location>
        <begin position="229"/>
        <end position="246"/>
    </location>
</feature>
<evidence type="ECO:0000256" key="1">
    <source>
        <dbReference type="SAM" id="MobiDB-lite"/>
    </source>
</evidence>
<feature type="transmembrane region" description="Helical" evidence="2">
    <location>
        <begin position="120"/>
        <end position="140"/>
    </location>
</feature>
<keyword evidence="2" id="KW-1133">Transmembrane helix</keyword>
<keyword evidence="2" id="KW-0812">Transmembrane</keyword>
<feature type="compositionally biased region" description="Low complexity" evidence="1">
    <location>
        <begin position="447"/>
        <end position="459"/>
    </location>
</feature>
<feature type="compositionally biased region" description="Polar residues" evidence="1">
    <location>
        <begin position="323"/>
        <end position="332"/>
    </location>
</feature>
<comment type="caution">
    <text evidence="3">The sequence shown here is derived from an EMBL/GenBank/DDBJ whole genome shotgun (WGS) entry which is preliminary data.</text>
</comment>
<feature type="compositionally biased region" description="Polar residues" evidence="1">
    <location>
        <begin position="405"/>
        <end position="421"/>
    </location>
</feature>
<organism evidence="3 4">
    <name type="scientific">Tilletia indica</name>
    <dbReference type="NCBI Taxonomy" id="43049"/>
    <lineage>
        <taxon>Eukaryota</taxon>
        <taxon>Fungi</taxon>
        <taxon>Dikarya</taxon>
        <taxon>Basidiomycota</taxon>
        <taxon>Ustilaginomycotina</taxon>
        <taxon>Exobasidiomycetes</taxon>
        <taxon>Tilletiales</taxon>
        <taxon>Tilletiaceae</taxon>
        <taxon>Tilletia</taxon>
    </lineage>
</organism>
<feature type="compositionally biased region" description="Polar residues" evidence="1">
    <location>
        <begin position="376"/>
        <end position="388"/>
    </location>
</feature>
<feature type="transmembrane region" description="Helical" evidence="2">
    <location>
        <begin position="57"/>
        <end position="77"/>
    </location>
</feature>
<feature type="transmembrane region" description="Helical" evidence="2">
    <location>
        <begin position="89"/>
        <end position="108"/>
    </location>
</feature>
<proteinExistence type="predicted"/>